<dbReference type="Proteomes" id="UP000034954">
    <property type="component" value="Unassembled WGS sequence"/>
</dbReference>
<dbReference type="Pfam" id="PF02801">
    <property type="entry name" value="Ketoacyl-synt_C"/>
    <property type="match status" value="1"/>
</dbReference>
<keyword evidence="8" id="KW-0443">Lipid metabolism</keyword>
<dbReference type="NCBIfam" id="NF005589">
    <property type="entry name" value="PRK07314.1"/>
    <property type="match status" value="1"/>
</dbReference>
<dbReference type="PATRIC" id="fig|380242.3.peg.2452"/>
<comment type="function">
    <text evidence="11">Involved in the type II fatty acid elongation cycle. Catalyzes the elongation of a wide range of acyl-ACP by the addition of two carbons from malonyl-ACP to an acyl acceptor. Can efficiently catalyze the conversion of palmitoleoyl-ACP (cis-hexadec-9-enoyl-ACP) to cis-vaccenoyl-ACP (cis-octadec-11-enoyl-ACP), an essential step in the thermal regulation of fatty acid composition.</text>
</comment>
<evidence type="ECO:0000313" key="15">
    <source>
        <dbReference type="EMBL" id="KKO19309.1"/>
    </source>
</evidence>
<evidence type="ECO:0000256" key="3">
    <source>
        <dbReference type="ARBA" id="ARBA00012356"/>
    </source>
</evidence>
<dbReference type="NCBIfam" id="TIGR03150">
    <property type="entry name" value="fabF"/>
    <property type="match status" value="1"/>
</dbReference>
<dbReference type="EMBL" id="LAQJ01000201">
    <property type="protein sequence ID" value="KKO19309.1"/>
    <property type="molecule type" value="Genomic_DNA"/>
</dbReference>
<evidence type="ECO:0000256" key="12">
    <source>
        <dbReference type="PIRSR" id="PIRSR000447-1"/>
    </source>
</evidence>
<dbReference type="UniPathway" id="UPA00094"/>
<evidence type="ECO:0000313" key="16">
    <source>
        <dbReference type="Proteomes" id="UP000034954"/>
    </source>
</evidence>
<dbReference type="InterPro" id="IPR017568">
    <property type="entry name" value="3-oxoacyl-ACP_synth-2"/>
</dbReference>
<keyword evidence="7" id="KW-0276">Fatty acid metabolism</keyword>
<comment type="catalytic activity">
    <reaction evidence="11">
        <text>a fatty acyl-[ACP] + malonyl-[ACP] + H(+) = a 3-oxoacyl-[ACP] + holo-[ACP] + CO2</text>
        <dbReference type="Rhea" id="RHEA:22836"/>
        <dbReference type="Rhea" id="RHEA-COMP:9623"/>
        <dbReference type="Rhea" id="RHEA-COMP:9685"/>
        <dbReference type="Rhea" id="RHEA-COMP:9916"/>
        <dbReference type="Rhea" id="RHEA-COMP:14125"/>
        <dbReference type="ChEBI" id="CHEBI:15378"/>
        <dbReference type="ChEBI" id="CHEBI:16526"/>
        <dbReference type="ChEBI" id="CHEBI:64479"/>
        <dbReference type="ChEBI" id="CHEBI:78449"/>
        <dbReference type="ChEBI" id="CHEBI:78776"/>
        <dbReference type="ChEBI" id="CHEBI:138651"/>
    </reaction>
</comment>
<dbReference type="PANTHER" id="PTHR11712:SF336">
    <property type="entry name" value="3-OXOACYL-[ACYL-CARRIER-PROTEIN] SYNTHASE, MITOCHONDRIAL"/>
    <property type="match status" value="1"/>
</dbReference>
<dbReference type="InterPro" id="IPR020841">
    <property type="entry name" value="PKS_Beta-ketoAc_synthase_dom"/>
</dbReference>
<evidence type="ECO:0000256" key="10">
    <source>
        <dbReference type="ARBA" id="ARBA00023315"/>
    </source>
</evidence>
<dbReference type="Gene3D" id="3.40.47.10">
    <property type="match status" value="1"/>
</dbReference>
<dbReference type="InterPro" id="IPR014031">
    <property type="entry name" value="Ketoacyl_synth_C"/>
</dbReference>
<feature type="active site" description="For beta-ketoacyl synthase activity" evidence="12">
    <location>
        <position position="165"/>
    </location>
</feature>
<accession>A0A0M2UXW4</accession>
<dbReference type="PROSITE" id="PS00606">
    <property type="entry name" value="KS3_1"/>
    <property type="match status" value="1"/>
</dbReference>
<comment type="pathway">
    <text evidence="1 11">Lipid metabolism; fatty acid biosynthesis.</text>
</comment>
<gene>
    <name evidence="15" type="ORF">BROFUL_01969</name>
</gene>
<name>A0A0M2UXW4_9BACT</name>
<dbReference type="PIRSF" id="PIRSF000447">
    <property type="entry name" value="KAS_II"/>
    <property type="match status" value="1"/>
</dbReference>
<proteinExistence type="inferred from homology"/>
<keyword evidence="6 11" id="KW-0808">Transferase</keyword>
<keyword evidence="10 11" id="KW-0012">Acyltransferase</keyword>
<keyword evidence="16" id="KW-1185">Reference proteome</keyword>
<sequence>MRKRRRVVITGVGAITSLGQEKKELWSALCEGKSGIKPITSFDTTAFDVHFGGEVSDFEPTRWLDTKEARRLDRFAQFALIASILAVEDAELRFEGFDKTRGGVIIGSGMGGLLELEAQHEILLKKGPSRISPFLIPKLMVNAAPAQVAIRFGLKGPNYALVTACTTGGNAIGEAVRTIQREDADIMVAGSSEAVVTPLTLGGFSSMKALSTRNDAPQKASRPFDKDRDGFVLSEGAGVVVLEEFEFARKRGARIYAEVLGYGLNSDAYHIAAPEPHGEGAKRCMISALKDAQCNPEEVGYINAHATSTPIGDNIEMKAVKEVFGVHAPKIPISSTKSMLGHQLGASGSVEVIICALAITESVMPPTINYETPDPECMGLDFIPLVAREKKVKIALSNSFGFGGHNACIILGQV</sequence>
<dbReference type="FunFam" id="3.40.47.10:FF:000009">
    <property type="entry name" value="3-oxoacyl-[acyl-carrier-protein] synthase 2"/>
    <property type="match status" value="1"/>
</dbReference>
<comment type="caution">
    <text evidence="15">The sequence shown here is derived from an EMBL/GenBank/DDBJ whole genome shotgun (WGS) entry which is preliminary data.</text>
</comment>
<dbReference type="AlphaFoldDB" id="A0A0M2UXW4"/>
<evidence type="ECO:0000256" key="4">
    <source>
        <dbReference type="ARBA" id="ARBA00014657"/>
    </source>
</evidence>
<dbReference type="Pfam" id="PF00109">
    <property type="entry name" value="ketoacyl-synt"/>
    <property type="match status" value="1"/>
</dbReference>
<evidence type="ECO:0000256" key="13">
    <source>
        <dbReference type="RuleBase" id="RU003694"/>
    </source>
</evidence>
<evidence type="ECO:0000259" key="14">
    <source>
        <dbReference type="PROSITE" id="PS52004"/>
    </source>
</evidence>
<keyword evidence="9 11" id="KW-0275">Fatty acid biosynthesis</keyword>
<evidence type="ECO:0000256" key="9">
    <source>
        <dbReference type="ARBA" id="ARBA00023160"/>
    </source>
</evidence>
<dbReference type="EC" id="2.3.1.179" evidence="3 11"/>
<dbReference type="PANTHER" id="PTHR11712">
    <property type="entry name" value="POLYKETIDE SYNTHASE-RELATED"/>
    <property type="match status" value="1"/>
</dbReference>
<reference evidence="15 16" key="1">
    <citation type="journal article" date="2013" name="BMC Microbiol.">
        <title>Identification of the type II cytochrome c maturation pathway in anammox bacteria by comparative genomics.</title>
        <authorList>
            <person name="Ferousi C."/>
            <person name="Speth D.R."/>
            <person name="Reimann J."/>
            <person name="Op den Camp H.J."/>
            <person name="Allen J.W."/>
            <person name="Keltjens J.T."/>
            <person name="Jetten M.S."/>
        </authorList>
    </citation>
    <scope>NUCLEOTIDE SEQUENCE [LARGE SCALE GENOMIC DNA]</scope>
    <source>
        <strain evidence="15">RU1</strain>
    </source>
</reference>
<evidence type="ECO:0000256" key="1">
    <source>
        <dbReference type="ARBA" id="ARBA00005194"/>
    </source>
</evidence>
<dbReference type="InterPro" id="IPR000794">
    <property type="entry name" value="Beta-ketoacyl_synthase"/>
</dbReference>
<dbReference type="InterPro" id="IPR018201">
    <property type="entry name" value="Ketoacyl_synth_AS"/>
</dbReference>
<dbReference type="GO" id="GO:0006633">
    <property type="term" value="P:fatty acid biosynthetic process"/>
    <property type="evidence" value="ECO:0007669"/>
    <property type="project" value="UniProtKB-UniRule"/>
</dbReference>
<feature type="domain" description="Ketosynthase family 3 (KS3)" evidence="14">
    <location>
        <begin position="4"/>
        <end position="413"/>
    </location>
</feature>
<evidence type="ECO:0000256" key="6">
    <source>
        <dbReference type="ARBA" id="ARBA00022679"/>
    </source>
</evidence>
<keyword evidence="5 11" id="KW-0444">Lipid biosynthesis</keyword>
<dbReference type="InterPro" id="IPR016039">
    <property type="entry name" value="Thiolase-like"/>
</dbReference>
<organism evidence="15 16">
    <name type="scientific">Candidatus Brocadia fulgida</name>
    <dbReference type="NCBI Taxonomy" id="380242"/>
    <lineage>
        <taxon>Bacteria</taxon>
        <taxon>Pseudomonadati</taxon>
        <taxon>Planctomycetota</taxon>
        <taxon>Candidatus Brocadiia</taxon>
        <taxon>Candidatus Brocadiales</taxon>
        <taxon>Candidatus Brocadiaceae</taxon>
        <taxon>Candidatus Brocadia</taxon>
    </lineage>
</organism>
<comment type="catalytic activity">
    <reaction evidence="11">
        <text>(9Z)-hexadecenoyl-[ACP] + malonyl-[ACP] + H(+) = 3-oxo-(11Z)-octadecenoyl-[ACP] + holo-[ACP] + CO2</text>
        <dbReference type="Rhea" id="RHEA:55040"/>
        <dbReference type="Rhea" id="RHEA-COMP:9623"/>
        <dbReference type="Rhea" id="RHEA-COMP:9685"/>
        <dbReference type="Rhea" id="RHEA-COMP:10800"/>
        <dbReference type="Rhea" id="RHEA-COMP:14074"/>
        <dbReference type="ChEBI" id="CHEBI:15378"/>
        <dbReference type="ChEBI" id="CHEBI:16526"/>
        <dbReference type="ChEBI" id="CHEBI:64479"/>
        <dbReference type="ChEBI" id="CHEBI:78449"/>
        <dbReference type="ChEBI" id="CHEBI:83989"/>
        <dbReference type="ChEBI" id="CHEBI:138538"/>
        <dbReference type="EC" id="2.3.1.179"/>
    </reaction>
</comment>
<dbReference type="GO" id="GO:0005829">
    <property type="term" value="C:cytosol"/>
    <property type="evidence" value="ECO:0007669"/>
    <property type="project" value="TreeGrafter"/>
</dbReference>
<dbReference type="GO" id="GO:0004315">
    <property type="term" value="F:3-oxoacyl-[acyl-carrier-protein] synthase activity"/>
    <property type="evidence" value="ECO:0007669"/>
    <property type="project" value="UniProtKB-UniRule"/>
</dbReference>
<evidence type="ECO:0000256" key="7">
    <source>
        <dbReference type="ARBA" id="ARBA00022832"/>
    </source>
</evidence>
<evidence type="ECO:0000256" key="2">
    <source>
        <dbReference type="ARBA" id="ARBA00008467"/>
    </source>
</evidence>
<evidence type="ECO:0000256" key="11">
    <source>
        <dbReference type="PIRNR" id="PIRNR000447"/>
    </source>
</evidence>
<dbReference type="PROSITE" id="PS52004">
    <property type="entry name" value="KS3_2"/>
    <property type="match status" value="1"/>
</dbReference>
<dbReference type="InterPro" id="IPR014030">
    <property type="entry name" value="Ketoacyl_synth_N"/>
</dbReference>
<dbReference type="SMART" id="SM00825">
    <property type="entry name" value="PKS_KS"/>
    <property type="match status" value="1"/>
</dbReference>
<dbReference type="CDD" id="cd00834">
    <property type="entry name" value="KAS_I_II"/>
    <property type="match status" value="1"/>
</dbReference>
<protein>
    <recommendedName>
        <fullName evidence="4 11">3-oxoacyl-[acyl-carrier-protein] synthase 2</fullName>
        <ecNumber evidence="3 11">2.3.1.179</ecNumber>
    </recommendedName>
</protein>
<dbReference type="SUPFAM" id="SSF53901">
    <property type="entry name" value="Thiolase-like"/>
    <property type="match status" value="2"/>
</dbReference>
<comment type="similarity">
    <text evidence="2 11 13">Belongs to the thiolase-like superfamily. Beta-ketoacyl-ACP synthases family.</text>
</comment>
<evidence type="ECO:0000256" key="5">
    <source>
        <dbReference type="ARBA" id="ARBA00022516"/>
    </source>
</evidence>
<evidence type="ECO:0000256" key="8">
    <source>
        <dbReference type="ARBA" id="ARBA00023098"/>
    </source>
</evidence>